<sequence length="98" mass="11046">MLVASGTNRNIIAERTCKLIYDCMSTFYVIRNGAQPLLCKETAEILEISFITVPDRSYGTINTIGDVQEIDLPEVEDKVPFPKIKEVNIHLDIKEGFV</sequence>
<proteinExistence type="predicted"/>
<evidence type="ECO:0000313" key="1">
    <source>
        <dbReference type="EMBL" id="SSW97651.1"/>
    </source>
</evidence>
<protein>
    <submittedName>
        <fullName evidence="1">CSON006368 protein</fullName>
    </submittedName>
</protein>
<name>A0A336JZR4_CULSO</name>
<evidence type="ECO:0000313" key="2">
    <source>
        <dbReference type="EMBL" id="SSX18037.1"/>
    </source>
</evidence>
<dbReference type="AlphaFoldDB" id="A0A336JZR4"/>
<accession>A0A336JZR4</accession>
<dbReference type="EMBL" id="UFQT01000023">
    <property type="protein sequence ID" value="SSX18037.1"/>
    <property type="molecule type" value="Genomic_DNA"/>
</dbReference>
<gene>
    <name evidence="1" type="primary">CSON006368</name>
</gene>
<dbReference type="EMBL" id="UFQS01000023">
    <property type="protein sequence ID" value="SSW97651.1"/>
    <property type="molecule type" value="Genomic_DNA"/>
</dbReference>
<organism evidence="1">
    <name type="scientific">Culicoides sonorensis</name>
    <name type="common">Biting midge</name>
    <dbReference type="NCBI Taxonomy" id="179676"/>
    <lineage>
        <taxon>Eukaryota</taxon>
        <taxon>Metazoa</taxon>
        <taxon>Ecdysozoa</taxon>
        <taxon>Arthropoda</taxon>
        <taxon>Hexapoda</taxon>
        <taxon>Insecta</taxon>
        <taxon>Pterygota</taxon>
        <taxon>Neoptera</taxon>
        <taxon>Endopterygota</taxon>
        <taxon>Diptera</taxon>
        <taxon>Nematocera</taxon>
        <taxon>Chironomoidea</taxon>
        <taxon>Ceratopogonidae</taxon>
        <taxon>Ceratopogoninae</taxon>
        <taxon>Culicoides</taxon>
        <taxon>Monoculicoides</taxon>
    </lineage>
</organism>
<reference evidence="2" key="2">
    <citation type="submission" date="2018-07" db="EMBL/GenBank/DDBJ databases">
        <authorList>
            <person name="Quirk P.G."/>
            <person name="Krulwich T.A."/>
        </authorList>
    </citation>
    <scope>NUCLEOTIDE SEQUENCE</scope>
</reference>
<dbReference type="VEuPathDB" id="VectorBase:CSON006368"/>
<reference evidence="1" key="1">
    <citation type="submission" date="2018-04" db="EMBL/GenBank/DDBJ databases">
        <authorList>
            <person name="Go L.Y."/>
            <person name="Mitchell J.A."/>
        </authorList>
    </citation>
    <scope>NUCLEOTIDE SEQUENCE</scope>
    <source>
        <tissue evidence="1">Whole organism</tissue>
    </source>
</reference>